<sequence>MTLDWKALKREARKLDTSPERRVELARFSPDLAREVARAQNTPPEVLEVLARTSDSRVVLAVMRNPNTPPALLMELASSQDTELLLAIAGNKSTPPEVLRNLSERRYRRMEDRLAANPATPLDVLEAIAERVDSLTTVGLKILVEYGDNAPYPNLDKTESELIKGMALTELIPGGAARRLLSHPSPEVRQTLSRHIEKVARSARPEIQHHLTQLGAHP</sequence>
<dbReference type="InterPro" id="IPR011989">
    <property type="entry name" value="ARM-like"/>
</dbReference>
<evidence type="ECO:0000313" key="2">
    <source>
        <dbReference type="Proteomes" id="UP001500191"/>
    </source>
</evidence>
<accession>A0ABP3LNI7</accession>
<evidence type="ECO:0008006" key="3">
    <source>
        <dbReference type="Google" id="ProtNLM"/>
    </source>
</evidence>
<dbReference type="RefSeq" id="WP_343756581.1">
    <property type="nucleotide sequence ID" value="NZ_BAAADB010000007.1"/>
</dbReference>
<reference evidence="2" key="1">
    <citation type="journal article" date="2019" name="Int. J. Syst. Evol. Microbiol.">
        <title>The Global Catalogue of Microorganisms (GCM) 10K type strain sequencing project: providing services to taxonomists for standard genome sequencing and annotation.</title>
        <authorList>
            <consortium name="The Broad Institute Genomics Platform"/>
            <consortium name="The Broad Institute Genome Sequencing Center for Infectious Disease"/>
            <person name="Wu L."/>
            <person name="Ma J."/>
        </authorList>
    </citation>
    <scope>NUCLEOTIDE SEQUENCE [LARGE SCALE GENOMIC DNA]</scope>
    <source>
        <strain evidence="2">JCM 14368</strain>
    </source>
</reference>
<organism evidence="1 2">
    <name type="scientific">Deinococcus depolymerans</name>
    <dbReference type="NCBI Taxonomy" id="392408"/>
    <lineage>
        <taxon>Bacteria</taxon>
        <taxon>Thermotogati</taxon>
        <taxon>Deinococcota</taxon>
        <taxon>Deinococci</taxon>
        <taxon>Deinococcales</taxon>
        <taxon>Deinococcaceae</taxon>
        <taxon>Deinococcus</taxon>
    </lineage>
</organism>
<gene>
    <name evidence="1" type="ORF">GCM10008937_09250</name>
</gene>
<keyword evidence="2" id="KW-1185">Reference proteome</keyword>
<protein>
    <recommendedName>
        <fullName evidence="3">Leucine rich repeat variant</fullName>
    </recommendedName>
</protein>
<evidence type="ECO:0000313" key="1">
    <source>
        <dbReference type="EMBL" id="GAA0503884.1"/>
    </source>
</evidence>
<dbReference type="Proteomes" id="UP001500191">
    <property type="component" value="Unassembled WGS sequence"/>
</dbReference>
<comment type="caution">
    <text evidence="1">The sequence shown here is derived from an EMBL/GenBank/DDBJ whole genome shotgun (WGS) entry which is preliminary data.</text>
</comment>
<proteinExistence type="predicted"/>
<dbReference type="EMBL" id="BAAADB010000007">
    <property type="protein sequence ID" value="GAA0503884.1"/>
    <property type="molecule type" value="Genomic_DNA"/>
</dbReference>
<name>A0ABP3LNI7_9DEIO</name>
<dbReference type="Gene3D" id="1.25.10.10">
    <property type="entry name" value="Leucine-rich Repeat Variant"/>
    <property type="match status" value="1"/>
</dbReference>